<dbReference type="GO" id="GO:0005886">
    <property type="term" value="C:plasma membrane"/>
    <property type="evidence" value="ECO:0007669"/>
    <property type="project" value="UniProtKB-SubCell"/>
</dbReference>
<comment type="subcellular location">
    <subcellularLocation>
        <location evidence="1 9">Cell inner membrane</location>
        <topology evidence="1 9">Multi-pass membrane protein</topology>
    </subcellularLocation>
</comment>
<dbReference type="GO" id="GO:0022857">
    <property type="term" value="F:transmembrane transporter activity"/>
    <property type="evidence" value="ECO:0007669"/>
    <property type="project" value="UniProtKB-UniRule"/>
</dbReference>
<dbReference type="OrthoDB" id="7843639at2"/>
<accession>A0A085TWA5</accession>
<feature type="transmembrane region" description="Helical" evidence="9">
    <location>
        <begin position="92"/>
        <end position="114"/>
    </location>
</feature>
<gene>
    <name evidence="11" type="ORF">DW2_10574</name>
</gene>
<dbReference type="Pfam" id="PF04290">
    <property type="entry name" value="DctQ"/>
    <property type="match status" value="1"/>
</dbReference>
<comment type="caution">
    <text evidence="11">The sequence shown here is derived from an EMBL/GenBank/DDBJ whole genome shotgun (WGS) entry which is preliminary data.</text>
</comment>
<feature type="domain" description="Tripartite ATP-independent periplasmic transporters DctQ component" evidence="10">
    <location>
        <begin position="30"/>
        <end position="117"/>
    </location>
</feature>
<keyword evidence="12" id="KW-1185">Reference proteome</keyword>
<comment type="similarity">
    <text evidence="8 9">Belongs to the TRAP transporter small permease family.</text>
</comment>
<dbReference type="InterPro" id="IPR007387">
    <property type="entry name" value="TRAP_DctQ"/>
</dbReference>
<keyword evidence="6 9" id="KW-1133">Transmembrane helix</keyword>
<evidence type="ECO:0000313" key="11">
    <source>
        <dbReference type="EMBL" id="KFE35002.1"/>
    </source>
</evidence>
<dbReference type="RefSeq" id="WP_038146162.1">
    <property type="nucleotide sequence ID" value="NZ_AQRC01000007.1"/>
</dbReference>
<comment type="subunit">
    <text evidence="9">The complex comprises the extracytoplasmic solute receptor protein and the two transmembrane proteins.</text>
</comment>
<reference evidence="11 12" key="2">
    <citation type="journal article" date="2015" name="Antonie Van Leeuwenhoek">
        <title>Thioclava indica sp. nov., isolated from surface seawater of the Indian Ocean.</title>
        <authorList>
            <person name="Liu Y."/>
            <person name="Lai Q."/>
            <person name="Du J."/>
            <person name="Xu H."/>
            <person name="Jiang L."/>
            <person name="Shao Z."/>
        </authorList>
    </citation>
    <scope>NUCLEOTIDE SEQUENCE [LARGE SCALE GENOMIC DNA]</scope>
    <source>
        <strain evidence="11 12">13D2W-2</strain>
    </source>
</reference>
<dbReference type="PATRIC" id="fig|1317124.6.peg.2142"/>
<organism evidence="11 12">
    <name type="scientific">Thioclava atlantica</name>
    <dbReference type="NCBI Taxonomy" id="1317124"/>
    <lineage>
        <taxon>Bacteria</taxon>
        <taxon>Pseudomonadati</taxon>
        <taxon>Pseudomonadota</taxon>
        <taxon>Alphaproteobacteria</taxon>
        <taxon>Rhodobacterales</taxon>
        <taxon>Paracoccaceae</taxon>
        <taxon>Thioclava</taxon>
    </lineage>
</organism>
<evidence type="ECO:0000256" key="8">
    <source>
        <dbReference type="ARBA" id="ARBA00038436"/>
    </source>
</evidence>
<dbReference type="PANTHER" id="PTHR35011">
    <property type="entry name" value="2,3-DIKETO-L-GULONATE TRAP TRANSPORTER SMALL PERMEASE PROTEIN YIAM"/>
    <property type="match status" value="1"/>
</dbReference>
<dbReference type="eggNOG" id="COG3090">
    <property type="taxonomic scope" value="Bacteria"/>
</dbReference>
<proteinExistence type="inferred from homology"/>
<evidence type="ECO:0000256" key="6">
    <source>
        <dbReference type="ARBA" id="ARBA00022989"/>
    </source>
</evidence>
<evidence type="ECO:0000256" key="4">
    <source>
        <dbReference type="ARBA" id="ARBA00022519"/>
    </source>
</evidence>
<keyword evidence="2 9" id="KW-0813">Transport</keyword>
<dbReference type="InterPro" id="IPR055348">
    <property type="entry name" value="DctQ"/>
</dbReference>
<keyword evidence="7 9" id="KW-0472">Membrane</keyword>
<feature type="transmembrane region" description="Helical" evidence="9">
    <location>
        <begin position="21"/>
        <end position="43"/>
    </location>
</feature>
<dbReference type="AlphaFoldDB" id="A0A085TWA5"/>
<keyword evidence="4 9" id="KW-0997">Cell inner membrane</keyword>
<reference evidence="12" key="1">
    <citation type="submission" date="2013-04" db="EMBL/GenBank/DDBJ databases">
        <title>Thioclava sp. 13D2W-2 Genome Sequencing.</title>
        <authorList>
            <person name="Lai Q."/>
            <person name="Li G."/>
            <person name="Shao Z."/>
        </authorList>
    </citation>
    <scope>NUCLEOTIDE SEQUENCE [LARGE SCALE GENOMIC DNA]</scope>
    <source>
        <strain evidence="12">13D2W-2</strain>
    </source>
</reference>
<feature type="transmembrane region" description="Helical" evidence="9">
    <location>
        <begin position="175"/>
        <end position="193"/>
    </location>
</feature>
<keyword evidence="5 9" id="KW-0812">Transmembrane</keyword>
<dbReference type="Proteomes" id="UP000028607">
    <property type="component" value="Unassembled WGS sequence"/>
</dbReference>
<protein>
    <recommendedName>
        <fullName evidence="9">TRAP transporter small permease protein</fullName>
    </recommendedName>
</protein>
<evidence type="ECO:0000259" key="10">
    <source>
        <dbReference type="Pfam" id="PF04290"/>
    </source>
</evidence>
<evidence type="ECO:0000256" key="7">
    <source>
        <dbReference type="ARBA" id="ARBA00023136"/>
    </source>
</evidence>
<evidence type="ECO:0000313" key="12">
    <source>
        <dbReference type="Proteomes" id="UP000028607"/>
    </source>
</evidence>
<sequence length="227" mass="25456">MSQGYEPRSRISRAIHHFEETMIALILGVMTVITFINVILRYIFNDSLIWGLEVTLILFAWLVLFGMSYAVKITAHLGVDAVINMLRPGPRRLVGLFAAALCILYAVLLLKGAWDYWAPFAGLEQTGGRWFPTGFVATRDRAFYETDQVPFAHALAVYFGNLINQGEAYDKLPRFIPYVILPVGVLLLLIRFIQATIGIARGDRTALIVSHEAEDQVADVAHMNKDD</sequence>
<evidence type="ECO:0000256" key="1">
    <source>
        <dbReference type="ARBA" id="ARBA00004429"/>
    </source>
</evidence>
<dbReference type="PANTHER" id="PTHR35011:SF2">
    <property type="entry name" value="2,3-DIKETO-L-GULONATE TRAP TRANSPORTER SMALL PERMEASE PROTEIN YIAM"/>
    <property type="match status" value="1"/>
</dbReference>
<evidence type="ECO:0000256" key="5">
    <source>
        <dbReference type="ARBA" id="ARBA00022692"/>
    </source>
</evidence>
<evidence type="ECO:0000256" key="9">
    <source>
        <dbReference type="RuleBase" id="RU369079"/>
    </source>
</evidence>
<keyword evidence="3" id="KW-1003">Cell membrane</keyword>
<evidence type="ECO:0000256" key="3">
    <source>
        <dbReference type="ARBA" id="ARBA00022475"/>
    </source>
</evidence>
<dbReference type="GO" id="GO:0015740">
    <property type="term" value="P:C4-dicarboxylate transport"/>
    <property type="evidence" value="ECO:0007669"/>
    <property type="project" value="TreeGrafter"/>
</dbReference>
<dbReference type="EMBL" id="AQRC01000007">
    <property type="protein sequence ID" value="KFE35002.1"/>
    <property type="molecule type" value="Genomic_DNA"/>
</dbReference>
<dbReference type="STRING" id="1317124.DW2_10574"/>
<comment type="function">
    <text evidence="9">Part of the tripartite ATP-independent periplasmic (TRAP) transport system.</text>
</comment>
<feature type="transmembrane region" description="Helical" evidence="9">
    <location>
        <begin position="49"/>
        <end position="71"/>
    </location>
</feature>
<evidence type="ECO:0000256" key="2">
    <source>
        <dbReference type="ARBA" id="ARBA00022448"/>
    </source>
</evidence>
<name>A0A085TWA5_9RHOB</name>